<name>M1JLP9_ENCCN</name>
<dbReference type="GO" id="GO:0034038">
    <property type="term" value="F:deoxyhypusine synthase activity"/>
    <property type="evidence" value="ECO:0007669"/>
    <property type="project" value="UniProtKB-EC"/>
</dbReference>
<dbReference type="PANTHER" id="PTHR11703">
    <property type="entry name" value="DEOXYHYPUSINE SYNTHASE"/>
    <property type="match status" value="1"/>
</dbReference>
<dbReference type="Pfam" id="PF01916">
    <property type="entry name" value="DS"/>
    <property type="match status" value="1"/>
</dbReference>
<dbReference type="AlphaFoldDB" id="M1JLP9"/>
<dbReference type="InterPro" id="IPR002773">
    <property type="entry name" value="Deoxyhypusine_synthase"/>
</dbReference>
<organism evidence="7">
    <name type="scientific">Encephalitozoon cuniculi</name>
    <name type="common">Microsporidian parasite</name>
    <dbReference type="NCBI Taxonomy" id="6035"/>
    <lineage>
        <taxon>Eukaryota</taxon>
        <taxon>Fungi</taxon>
        <taxon>Fungi incertae sedis</taxon>
        <taxon>Microsporidia</taxon>
        <taxon>Unikaryonidae</taxon>
        <taxon>Encephalitozoon</taxon>
    </lineage>
</organism>
<comment type="function">
    <text evidence="2">Catalyzes the NAD-dependent oxidative cleavage of spermidine and the subsequent transfer of the butylamine moiety of spermidine to the epsilon-amino group of a specific lysine residue of the eIF-5A precursor protein to form the intermediate deoxyhypusine residue.</text>
</comment>
<dbReference type="InterPro" id="IPR029035">
    <property type="entry name" value="DHS-like_NAD/FAD-binding_dom"/>
</dbReference>
<dbReference type="PANTHER" id="PTHR11703:SF0">
    <property type="entry name" value="DEOXYHYPUSINE SYNTHASE"/>
    <property type="match status" value="1"/>
</dbReference>
<evidence type="ECO:0000256" key="1">
    <source>
        <dbReference type="ARBA" id="ARBA00000952"/>
    </source>
</evidence>
<sequence length="362" mass="40435">MARAGQISVTQEAWVCTGDGKKSFPQLPMDRPQNVKDLARKVKDNLSFSREVRGMDFEKEWDFMAIMRSFETMGFQGSNLYRAVEEIERMKNSKIFFGCTSNIISSGLRDVIATLVKRRHVHVLVITGGGIEEDIIKAFKPTFCADFRLDGAELRDNGLNRIGNLVIPSENYEHLESWLNNIVNDITEGYTAERPRILTPSSFIRILGERIDDESSILYWAAKNDIPVYSPAVVDGSLGDILSFHPRRKMLKLDIVEDVYRINCETIFCGETAAIILGCGVVKHHILNANLFKNGLEHCVLINNAQEFDGSDAGASLDEAVSWGKVKPGTRGVKVFGDATILFPLLVGATFMRKDKDVPKGE</sequence>
<dbReference type="NCBIfam" id="TIGR00321">
    <property type="entry name" value="dhys"/>
    <property type="match status" value="1"/>
</dbReference>
<reference evidence="7" key="1">
    <citation type="journal article" date="2013" name="Eukaryot. Cell">
        <title>Extremely Reduced Levels of Heterozygosity in the Vertebrate Pathogen Encephalitozoon cuniculi.</title>
        <authorList>
            <person name="Selman M."/>
            <person name="Sak B."/>
            <person name="Kvac M."/>
            <person name="Farinelli L."/>
            <person name="Weiss L.M."/>
            <person name="Corradi N."/>
        </authorList>
    </citation>
    <scope>NUCLEOTIDE SEQUENCE</scope>
</reference>
<dbReference type="GO" id="GO:0005737">
    <property type="term" value="C:cytoplasm"/>
    <property type="evidence" value="ECO:0007669"/>
    <property type="project" value="TreeGrafter"/>
</dbReference>
<keyword evidence="6" id="KW-0520">NAD</keyword>
<evidence type="ECO:0000256" key="3">
    <source>
        <dbReference type="ARBA" id="ARBA00005041"/>
    </source>
</evidence>
<accession>M1JLP9</accession>
<proteinExistence type="inferred from homology"/>
<dbReference type="Gene3D" id="3.40.910.10">
    <property type="entry name" value="Deoxyhypusine synthase"/>
    <property type="match status" value="1"/>
</dbReference>
<evidence type="ECO:0000313" key="7">
    <source>
        <dbReference type="EMBL" id="AGE96439.1"/>
    </source>
</evidence>
<dbReference type="VEuPathDB" id="MicrosporidiaDB:AEWR_090920"/>
<dbReference type="VEuPathDB" id="MicrosporidiaDB:ECU09_0910"/>
<evidence type="ECO:0000256" key="4">
    <source>
        <dbReference type="ARBA" id="ARBA00009892"/>
    </source>
</evidence>
<dbReference type="FunFam" id="3.40.910.10:FF:000010">
    <property type="entry name" value="Deoxyhypusine synthase"/>
    <property type="match status" value="1"/>
</dbReference>
<dbReference type="EMBL" id="KC513619">
    <property type="protein sequence ID" value="AGE96439.1"/>
    <property type="molecule type" value="Genomic_DNA"/>
</dbReference>
<comment type="catalytic activity">
    <reaction evidence="1">
        <text>[eIF5A protein]-L-lysine + spermidine = [eIF5A protein]-deoxyhypusine + propane-1,3-diamine</text>
        <dbReference type="Rhea" id="RHEA:33299"/>
        <dbReference type="Rhea" id="RHEA-COMP:10143"/>
        <dbReference type="Rhea" id="RHEA-COMP:10144"/>
        <dbReference type="ChEBI" id="CHEBI:29969"/>
        <dbReference type="ChEBI" id="CHEBI:57484"/>
        <dbReference type="ChEBI" id="CHEBI:57834"/>
        <dbReference type="ChEBI" id="CHEBI:82657"/>
        <dbReference type="EC" id="2.5.1.46"/>
    </reaction>
</comment>
<dbReference type="InterPro" id="IPR036982">
    <property type="entry name" value="Deoxyhypusine_synthase_sf"/>
</dbReference>
<dbReference type="SUPFAM" id="SSF52467">
    <property type="entry name" value="DHS-like NAD/FAD-binding domain"/>
    <property type="match status" value="1"/>
</dbReference>
<protein>
    <recommendedName>
        <fullName evidence="5">deoxyhypusine synthase</fullName>
        <ecNumber evidence="5">2.5.1.46</ecNumber>
    </recommendedName>
</protein>
<dbReference type="OMA" id="HSIINAN"/>
<dbReference type="VEuPathDB" id="MicrosporidiaDB:AEWQ_090930"/>
<comment type="similarity">
    <text evidence="4">Belongs to the deoxyhypusine synthase family.</text>
</comment>
<dbReference type="VEuPathDB" id="MicrosporidiaDB:M970_090920"/>
<evidence type="ECO:0000256" key="6">
    <source>
        <dbReference type="ARBA" id="ARBA00023027"/>
    </source>
</evidence>
<evidence type="ECO:0000256" key="2">
    <source>
        <dbReference type="ARBA" id="ARBA00002823"/>
    </source>
</evidence>
<dbReference type="VEuPathDB" id="MicrosporidiaDB:AEWD_090940"/>
<evidence type="ECO:0000256" key="5">
    <source>
        <dbReference type="ARBA" id="ARBA00012683"/>
    </source>
</evidence>
<dbReference type="EC" id="2.5.1.46" evidence="5"/>
<comment type="pathway">
    <text evidence="3">Protein modification; eIF5A hypusination.</text>
</comment>